<dbReference type="Gramene" id="OMO62239">
    <property type="protein sequence ID" value="OMO62239"/>
    <property type="gene ID" value="CCACVL1_22942"/>
</dbReference>
<protein>
    <submittedName>
        <fullName evidence="4">Zinc finger, CCHC-type</fullName>
    </submittedName>
</protein>
<dbReference type="GO" id="GO:0003676">
    <property type="term" value="F:nucleic acid binding"/>
    <property type="evidence" value="ECO:0007669"/>
    <property type="project" value="InterPro"/>
</dbReference>
<accession>A0A1R3GVY6</accession>
<feature type="compositionally biased region" description="Basic and acidic residues" evidence="2">
    <location>
        <begin position="305"/>
        <end position="327"/>
    </location>
</feature>
<dbReference type="Proteomes" id="UP000188268">
    <property type="component" value="Unassembled WGS sequence"/>
</dbReference>
<dbReference type="OrthoDB" id="3863715at2759"/>
<evidence type="ECO:0000313" key="4">
    <source>
        <dbReference type="EMBL" id="OMO62239.1"/>
    </source>
</evidence>
<reference evidence="4 5" key="1">
    <citation type="submission" date="2013-09" db="EMBL/GenBank/DDBJ databases">
        <title>Corchorus capsularis genome sequencing.</title>
        <authorList>
            <person name="Alam M."/>
            <person name="Haque M.S."/>
            <person name="Islam M.S."/>
            <person name="Emdad E.M."/>
            <person name="Islam M.M."/>
            <person name="Ahmed B."/>
            <person name="Halim A."/>
            <person name="Hossen Q.M.M."/>
            <person name="Hossain M.Z."/>
            <person name="Ahmed R."/>
            <person name="Khan M.M."/>
            <person name="Islam R."/>
            <person name="Rashid M.M."/>
            <person name="Khan S.A."/>
            <person name="Rahman M.S."/>
            <person name="Alam M."/>
        </authorList>
    </citation>
    <scope>NUCLEOTIDE SEQUENCE [LARGE SCALE GENOMIC DNA]</scope>
    <source>
        <strain evidence="5">cv. CVL-1</strain>
        <tissue evidence="4">Whole seedling</tissue>
    </source>
</reference>
<feature type="region of interest" description="Disordered" evidence="2">
    <location>
        <begin position="288"/>
        <end position="337"/>
    </location>
</feature>
<dbReference type="InterPro" id="IPR001878">
    <property type="entry name" value="Znf_CCHC"/>
</dbReference>
<evidence type="ECO:0000259" key="3">
    <source>
        <dbReference type="PROSITE" id="PS50158"/>
    </source>
</evidence>
<keyword evidence="1" id="KW-0863">Zinc-finger</keyword>
<feature type="domain" description="CCHC-type" evidence="3">
    <location>
        <begin position="91"/>
        <end position="104"/>
    </location>
</feature>
<evidence type="ECO:0000256" key="1">
    <source>
        <dbReference type="PROSITE-ProRule" id="PRU00047"/>
    </source>
</evidence>
<evidence type="ECO:0000256" key="2">
    <source>
        <dbReference type="SAM" id="MobiDB-lite"/>
    </source>
</evidence>
<evidence type="ECO:0000313" key="5">
    <source>
        <dbReference type="Proteomes" id="UP000188268"/>
    </source>
</evidence>
<feature type="region of interest" description="Disordered" evidence="2">
    <location>
        <begin position="215"/>
        <end position="239"/>
    </location>
</feature>
<keyword evidence="1" id="KW-0862">Zinc</keyword>
<organism evidence="4 5">
    <name type="scientific">Corchorus capsularis</name>
    <name type="common">Jute</name>
    <dbReference type="NCBI Taxonomy" id="210143"/>
    <lineage>
        <taxon>Eukaryota</taxon>
        <taxon>Viridiplantae</taxon>
        <taxon>Streptophyta</taxon>
        <taxon>Embryophyta</taxon>
        <taxon>Tracheophyta</taxon>
        <taxon>Spermatophyta</taxon>
        <taxon>Magnoliopsida</taxon>
        <taxon>eudicotyledons</taxon>
        <taxon>Gunneridae</taxon>
        <taxon>Pentapetalae</taxon>
        <taxon>rosids</taxon>
        <taxon>malvids</taxon>
        <taxon>Malvales</taxon>
        <taxon>Malvaceae</taxon>
        <taxon>Grewioideae</taxon>
        <taxon>Apeibeae</taxon>
        <taxon>Corchorus</taxon>
    </lineage>
</organism>
<sequence length="405" mass="46877">MKEIFLFFSGIGSRENGIWIRKKALSCLSFGMLSWPDNSSDEEDEDGDLEDEEVDAEEKIFLSDRFATFLPHDDEKLIWISFKRERRVFICRKCGKPGHPKFKCNLPTDEAHGYGNLPYKFSRLFGPTRAVDAFLGRHKKMITFVYPHKLKQSGTMGDKGDGENQADLATMMQTIMQRMDALTNQVHQIREGQNQQVQPPQQRRQLSGPLDRLREQEAGGQAYLDNLRPRRGGERDESKDNIKYEIPKFNGRGIPEDYLDWESKLEMYFDYHPYVESKKAEGQVKRGISAKKGFSSSSSSWKTPYKKEERKEKESAKKEFVSPKTESKGSSSSSSSKPRFKCFMCQGFGHYARDSVNKKVMYFNEHGELLSEEEDLTLDYSGDGDDERDDYEDAIFYFIFLLIRI</sequence>
<dbReference type="PROSITE" id="PS50158">
    <property type="entry name" value="ZF_CCHC"/>
    <property type="match status" value="1"/>
</dbReference>
<dbReference type="SMART" id="SM00343">
    <property type="entry name" value="ZnF_C2HC"/>
    <property type="match status" value="2"/>
</dbReference>
<proteinExistence type="predicted"/>
<dbReference type="GO" id="GO:0008270">
    <property type="term" value="F:zinc ion binding"/>
    <property type="evidence" value="ECO:0007669"/>
    <property type="project" value="UniProtKB-KW"/>
</dbReference>
<gene>
    <name evidence="4" type="ORF">CCACVL1_22942</name>
</gene>
<keyword evidence="1" id="KW-0479">Metal-binding</keyword>
<dbReference type="PANTHER" id="PTHR35046">
    <property type="entry name" value="ZINC KNUCKLE (CCHC-TYPE) FAMILY PROTEIN"/>
    <property type="match status" value="1"/>
</dbReference>
<comment type="caution">
    <text evidence="4">The sequence shown here is derived from an EMBL/GenBank/DDBJ whole genome shotgun (WGS) entry which is preliminary data.</text>
</comment>
<name>A0A1R3GVY6_COCAP</name>
<feature type="compositionally biased region" description="Basic and acidic residues" evidence="2">
    <location>
        <begin position="227"/>
        <end position="239"/>
    </location>
</feature>
<dbReference type="EMBL" id="AWWV01013277">
    <property type="protein sequence ID" value="OMO62239.1"/>
    <property type="molecule type" value="Genomic_DNA"/>
</dbReference>
<keyword evidence="5" id="KW-1185">Reference proteome</keyword>
<dbReference type="AlphaFoldDB" id="A0A1R3GVY6"/>
<dbReference type="PANTHER" id="PTHR35046:SF9">
    <property type="entry name" value="RNA-DIRECTED DNA POLYMERASE"/>
    <property type="match status" value="1"/>
</dbReference>